<protein>
    <recommendedName>
        <fullName evidence="3">Cell wall synthesis protein Wag31</fullName>
    </recommendedName>
    <alternativeName>
        <fullName evidence="8">Antigen 84</fullName>
    </alternativeName>
</protein>
<evidence type="ECO:0000256" key="8">
    <source>
        <dbReference type="ARBA" id="ARBA00031737"/>
    </source>
</evidence>
<reference evidence="10 11" key="1">
    <citation type="submission" date="2023-05" db="EMBL/GenBank/DDBJ databases">
        <title>Actinoplanes sp. NEAU-A12 genome sequencing.</title>
        <authorList>
            <person name="Wang Z.-S."/>
        </authorList>
    </citation>
    <scope>NUCLEOTIDE SEQUENCE [LARGE SCALE GENOMIC DNA]</scope>
    <source>
        <strain evidence="10 11">NEAU-A12</strain>
    </source>
</reference>
<gene>
    <name evidence="10" type="ORF">QLQ12_25950</name>
</gene>
<evidence type="ECO:0000256" key="2">
    <source>
        <dbReference type="ARBA" id="ARBA00009008"/>
    </source>
</evidence>
<dbReference type="PANTHER" id="PTHR35794">
    <property type="entry name" value="CELL DIVISION PROTEIN DIVIVA"/>
    <property type="match status" value="1"/>
</dbReference>
<dbReference type="PANTHER" id="PTHR35794:SF2">
    <property type="entry name" value="CELL DIVISION PROTEIN DIVIVA"/>
    <property type="match status" value="1"/>
</dbReference>
<dbReference type="Proteomes" id="UP001241758">
    <property type="component" value="Unassembled WGS sequence"/>
</dbReference>
<keyword evidence="5" id="KW-0132">Cell division</keyword>
<evidence type="ECO:0000256" key="3">
    <source>
        <dbReference type="ARBA" id="ARBA00018787"/>
    </source>
</evidence>
<keyword evidence="11" id="KW-1185">Reference proteome</keyword>
<evidence type="ECO:0000256" key="1">
    <source>
        <dbReference type="ARBA" id="ARBA00004496"/>
    </source>
</evidence>
<dbReference type="Pfam" id="PF05103">
    <property type="entry name" value="DivIVA"/>
    <property type="match status" value="1"/>
</dbReference>
<evidence type="ECO:0000256" key="7">
    <source>
        <dbReference type="ARBA" id="ARBA00023306"/>
    </source>
</evidence>
<dbReference type="InterPro" id="IPR007793">
    <property type="entry name" value="DivIVA_fam"/>
</dbReference>
<evidence type="ECO:0000313" key="11">
    <source>
        <dbReference type="Proteomes" id="UP001241758"/>
    </source>
</evidence>
<feature type="coiled-coil region" evidence="9">
    <location>
        <begin position="32"/>
        <end position="86"/>
    </location>
</feature>
<comment type="caution">
    <text evidence="10">The sequence shown here is derived from an EMBL/GenBank/DDBJ whole genome shotgun (WGS) entry which is preliminary data.</text>
</comment>
<accession>A0ABT6WQQ3</accession>
<keyword evidence="6 9" id="KW-0175">Coiled coil</keyword>
<dbReference type="InterPro" id="IPR019933">
    <property type="entry name" value="DivIVA_domain"/>
</dbReference>
<evidence type="ECO:0000256" key="5">
    <source>
        <dbReference type="ARBA" id="ARBA00022618"/>
    </source>
</evidence>
<dbReference type="EMBL" id="JASCTH010000017">
    <property type="protein sequence ID" value="MDI6102067.1"/>
    <property type="molecule type" value="Genomic_DNA"/>
</dbReference>
<dbReference type="RefSeq" id="WP_282763061.1">
    <property type="nucleotide sequence ID" value="NZ_JASCTH010000017.1"/>
</dbReference>
<dbReference type="Gene3D" id="6.10.250.660">
    <property type="match status" value="1"/>
</dbReference>
<proteinExistence type="inferred from homology"/>
<name>A0ABT6WQQ3_9ACTN</name>
<evidence type="ECO:0000256" key="6">
    <source>
        <dbReference type="ARBA" id="ARBA00023054"/>
    </source>
</evidence>
<comment type="subcellular location">
    <subcellularLocation>
        <location evidence="1">Cytoplasm</location>
    </subcellularLocation>
</comment>
<comment type="similarity">
    <text evidence="2">Belongs to the DivIVA family.</text>
</comment>
<keyword evidence="4" id="KW-0963">Cytoplasm</keyword>
<evidence type="ECO:0000256" key="4">
    <source>
        <dbReference type="ARBA" id="ARBA00022490"/>
    </source>
</evidence>
<dbReference type="NCBIfam" id="TIGR03544">
    <property type="entry name" value="DivI1A_domain"/>
    <property type="match status" value="1"/>
</dbReference>
<keyword evidence="7" id="KW-0131">Cell cycle</keyword>
<organism evidence="10 11">
    <name type="scientific">Actinoplanes sandaracinus</name>
    <dbReference type="NCBI Taxonomy" id="3045177"/>
    <lineage>
        <taxon>Bacteria</taxon>
        <taxon>Bacillati</taxon>
        <taxon>Actinomycetota</taxon>
        <taxon>Actinomycetes</taxon>
        <taxon>Micromonosporales</taxon>
        <taxon>Micromonosporaceae</taxon>
        <taxon>Actinoplanes</taxon>
    </lineage>
</organism>
<evidence type="ECO:0000313" key="10">
    <source>
        <dbReference type="EMBL" id="MDI6102067.1"/>
    </source>
</evidence>
<sequence length="216" mass="24394">MSWSPADISNAVFSSASLGTRSYDKDEVDAFVEEAQREIIRMRAENRQLREELRGGPTKRELAAELERLEDELVRAEQRARDVQVELERCWTVARGEPQPSPGGLSEFIDIAQRFADQHVQHAERDAEALLNAARTKADKMLTEAQLSASTIDSDARARHGEAINRLFGDRAAALEEIDRLKGQLDHLHESLRDRMTQEVPKLLPPAQLQTPLSYL</sequence>
<evidence type="ECO:0000256" key="9">
    <source>
        <dbReference type="SAM" id="Coils"/>
    </source>
</evidence>